<dbReference type="EMBL" id="JADBEB010000001">
    <property type="protein sequence ID" value="MBE1492391.1"/>
    <property type="molecule type" value="Genomic_DNA"/>
</dbReference>
<organism evidence="3 4">
    <name type="scientific">Plantactinospora soyae</name>
    <dbReference type="NCBI Taxonomy" id="1544732"/>
    <lineage>
        <taxon>Bacteria</taxon>
        <taxon>Bacillati</taxon>
        <taxon>Actinomycetota</taxon>
        <taxon>Actinomycetes</taxon>
        <taxon>Micromonosporales</taxon>
        <taxon>Micromonosporaceae</taxon>
        <taxon>Plantactinospora</taxon>
    </lineage>
</organism>
<protein>
    <submittedName>
        <fullName evidence="3">Uncharacterized protein</fullName>
    </submittedName>
</protein>
<feature type="region of interest" description="Disordered" evidence="1">
    <location>
        <begin position="54"/>
        <end position="83"/>
    </location>
</feature>
<dbReference type="RefSeq" id="WP_192771304.1">
    <property type="nucleotide sequence ID" value="NZ_JADBEB010000001.1"/>
</dbReference>
<gene>
    <name evidence="3" type="ORF">H4W31_008029</name>
</gene>
<keyword evidence="2" id="KW-0472">Membrane</keyword>
<evidence type="ECO:0000313" key="4">
    <source>
        <dbReference type="Proteomes" id="UP000649753"/>
    </source>
</evidence>
<feature type="transmembrane region" description="Helical" evidence="2">
    <location>
        <begin position="5"/>
        <end position="24"/>
    </location>
</feature>
<keyword evidence="2" id="KW-0812">Transmembrane</keyword>
<accession>A0A927RC79</accession>
<evidence type="ECO:0000313" key="3">
    <source>
        <dbReference type="EMBL" id="MBE1492391.1"/>
    </source>
</evidence>
<feature type="compositionally biased region" description="Gly residues" evidence="1">
    <location>
        <begin position="66"/>
        <end position="76"/>
    </location>
</feature>
<sequence length="107" mass="11118">MPKRLWTASALVLIITSSVIMIFSGSLDGAAAWANIIALPVAAAGTYLTLRRSSRVSESRDQDGVNGRGASAGGGPAMNQNGYTSYGDVIQVGRDYIVQSQPGSDGR</sequence>
<comment type="caution">
    <text evidence="3">The sequence shown here is derived from an EMBL/GenBank/DDBJ whole genome shotgun (WGS) entry which is preliminary data.</text>
</comment>
<reference evidence="3" key="1">
    <citation type="submission" date="2020-10" db="EMBL/GenBank/DDBJ databases">
        <title>Sequencing the genomes of 1000 actinobacteria strains.</title>
        <authorList>
            <person name="Klenk H.-P."/>
        </authorList>
    </citation>
    <scope>NUCLEOTIDE SEQUENCE</scope>
    <source>
        <strain evidence="3">DSM 46832</strain>
    </source>
</reference>
<name>A0A927RC79_9ACTN</name>
<dbReference type="AlphaFoldDB" id="A0A927RC79"/>
<proteinExistence type="predicted"/>
<keyword evidence="4" id="KW-1185">Reference proteome</keyword>
<keyword evidence="2" id="KW-1133">Transmembrane helix</keyword>
<feature type="transmembrane region" description="Helical" evidence="2">
    <location>
        <begin position="30"/>
        <end position="50"/>
    </location>
</feature>
<evidence type="ECO:0000256" key="1">
    <source>
        <dbReference type="SAM" id="MobiDB-lite"/>
    </source>
</evidence>
<evidence type="ECO:0000256" key="2">
    <source>
        <dbReference type="SAM" id="Phobius"/>
    </source>
</evidence>
<dbReference type="Proteomes" id="UP000649753">
    <property type="component" value="Unassembled WGS sequence"/>
</dbReference>